<organism evidence="3 4">
    <name type="scientific">Haematococcus lacustris</name>
    <name type="common">Green alga</name>
    <name type="synonym">Haematococcus pluvialis</name>
    <dbReference type="NCBI Taxonomy" id="44745"/>
    <lineage>
        <taxon>Eukaryota</taxon>
        <taxon>Viridiplantae</taxon>
        <taxon>Chlorophyta</taxon>
        <taxon>core chlorophytes</taxon>
        <taxon>Chlorophyceae</taxon>
        <taxon>CS clade</taxon>
        <taxon>Chlamydomonadales</taxon>
        <taxon>Haematococcaceae</taxon>
        <taxon>Haematococcus</taxon>
    </lineage>
</organism>
<reference evidence="3 4" key="1">
    <citation type="submission" date="2020-02" db="EMBL/GenBank/DDBJ databases">
        <title>Draft genome sequence of Haematococcus lacustris strain NIES-144.</title>
        <authorList>
            <person name="Morimoto D."/>
            <person name="Nakagawa S."/>
            <person name="Yoshida T."/>
            <person name="Sawayama S."/>
        </authorList>
    </citation>
    <scope>NUCLEOTIDE SEQUENCE [LARGE SCALE GENOMIC DNA]</scope>
    <source>
        <strain evidence="3 4">NIES-144</strain>
    </source>
</reference>
<keyword evidence="4" id="KW-1185">Reference proteome</keyword>
<keyword evidence="1" id="KW-0813">Transport</keyword>
<dbReference type="AlphaFoldDB" id="A0A699ZND4"/>
<dbReference type="GO" id="GO:1902388">
    <property type="term" value="F:ceramide 1-phosphate transfer activity"/>
    <property type="evidence" value="ECO:0007669"/>
    <property type="project" value="TreeGrafter"/>
</dbReference>
<gene>
    <name evidence="3" type="ORF">HaLaN_17344</name>
</gene>
<evidence type="ECO:0000313" key="4">
    <source>
        <dbReference type="Proteomes" id="UP000485058"/>
    </source>
</evidence>
<protein>
    <submittedName>
        <fullName evidence="3">GLTP domain-containing protein</fullName>
    </submittedName>
</protein>
<dbReference type="SUPFAM" id="SSF110004">
    <property type="entry name" value="Glycolipid transfer protein, GLTP"/>
    <property type="match status" value="1"/>
</dbReference>
<dbReference type="Pfam" id="PF08718">
    <property type="entry name" value="GLTP"/>
    <property type="match status" value="1"/>
</dbReference>
<accession>A0A699ZND4</accession>
<sequence>MTGGESVLEQVTEKVPSVRSPEGFIQTEPFLSVCRLVLPVVDKLGTPFAMVKSDISGNIERLAAKATTDPSRYSHLFVIVQDEVVAGTSAASTSCTKGLLWLKRAMEFMLAIIQATNAKPQLSLPQVVQETYTATLMRFHGFIVSSAFTVS</sequence>
<dbReference type="EMBL" id="BLLF01001603">
    <property type="protein sequence ID" value="GFH20254.1"/>
    <property type="molecule type" value="Genomic_DNA"/>
</dbReference>
<feature type="non-terminal residue" evidence="3">
    <location>
        <position position="151"/>
    </location>
</feature>
<dbReference type="GO" id="GO:0005829">
    <property type="term" value="C:cytosol"/>
    <property type="evidence" value="ECO:0007669"/>
    <property type="project" value="TreeGrafter"/>
</dbReference>
<comment type="caution">
    <text evidence="3">The sequence shown here is derived from an EMBL/GenBank/DDBJ whole genome shotgun (WGS) entry which is preliminary data.</text>
</comment>
<dbReference type="Gene3D" id="1.10.3520.10">
    <property type="entry name" value="Glycolipid transfer protein"/>
    <property type="match status" value="1"/>
</dbReference>
<name>A0A699ZND4_HAELA</name>
<feature type="domain" description="Glycolipid transfer protein" evidence="2">
    <location>
        <begin position="25"/>
        <end position="150"/>
    </location>
</feature>
<dbReference type="PANTHER" id="PTHR10219:SF25">
    <property type="entry name" value="PLECKSTRIN HOMOLOGY DOMAIN-CONTAINING FAMILY A MEMBER 8"/>
    <property type="match status" value="1"/>
</dbReference>
<proteinExistence type="predicted"/>
<dbReference type="InterPro" id="IPR036497">
    <property type="entry name" value="GLTP_sf"/>
</dbReference>
<dbReference type="InterPro" id="IPR014830">
    <property type="entry name" value="Glycolipid_transfer_prot_dom"/>
</dbReference>
<dbReference type="Proteomes" id="UP000485058">
    <property type="component" value="Unassembled WGS sequence"/>
</dbReference>
<dbReference type="PANTHER" id="PTHR10219">
    <property type="entry name" value="GLYCOLIPID TRANSFER PROTEIN-RELATED"/>
    <property type="match status" value="1"/>
</dbReference>
<dbReference type="GO" id="GO:1902387">
    <property type="term" value="F:ceramide 1-phosphate binding"/>
    <property type="evidence" value="ECO:0007669"/>
    <property type="project" value="TreeGrafter"/>
</dbReference>
<feature type="non-terminal residue" evidence="3">
    <location>
        <position position="1"/>
    </location>
</feature>
<evidence type="ECO:0000256" key="1">
    <source>
        <dbReference type="ARBA" id="ARBA00022448"/>
    </source>
</evidence>
<evidence type="ECO:0000259" key="2">
    <source>
        <dbReference type="Pfam" id="PF08718"/>
    </source>
</evidence>
<evidence type="ECO:0000313" key="3">
    <source>
        <dbReference type="EMBL" id="GFH20254.1"/>
    </source>
</evidence>
<dbReference type="GO" id="GO:0016020">
    <property type="term" value="C:membrane"/>
    <property type="evidence" value="ECO:0007669"/>
    <property type="project" value="TreeGrafter"/>
</dbReference>